<dbReference type="Proteomes" id="UP000037136">
    <property type="component" value="Unassembled WGS sequence"/>
</dbReference>
<comment type="caution">
    <text evidence="2">The sequence shown here is derived from an EMBL/GenBank/DDBJ whole genome shotgun (WGS) entry which is preliminary data.</text>
</comment>
<organism evidence="2 3">
    <name type="scientific">Ophiocordyceps unilateralis</name>
    <name type="common">Zombie-ant fungus</name>
    <name type="synonym">Torrubia unilateralis</name>
    <dbReference type="NCBI Taxonomy" id="268505"/>
    <lineage>
        <taxon>Eukaryota</taxon>
        <taxon>Fungi</taxon>
        <taxon>Dikarya</taxon>
        <taxon>Ascomycota</taxon>
        <taxon>Pezizomycotina</taxon>
        <taxon>Sordariomycetes</taxon>
        <taxon>Hypocreomycetidae</taxon>
        <taxon>Hypocreales</taxon>
        <taxon>Ophiocordycipitaceae</taxon>
        <taxon>Ophiocordyceps</taxon>
    </lineage>
</organism>
<dbReference type="PANTHER" id="PTHR31758:SF2">
    <property type="entry name" value="BTB_POZ DOMAIN-CONTAINING PROTEIN YLR108C"/>
    <property type="match status" value="1"/>
</dbReference>
<name>A0A2A9PFG5_OPHUN</name>
<feature type="region of interest" description="Disordered" evidence="1">
    <location>
        <begin position="389"/>
        <end position="418"/>
    </location>
</feature>
<evidence type="ECO:0000256" key="1">
    <source>
        <dbReference type="SAM" id="MobiDB-lite"/>
    </source>
</evidence>
<dbReference type="Gene3D" id="3.30.710.10">
    <property type="entry name" value="Potassium Channel Kv1.1, Chain A"/>
    <property type="match status" value="2"/>
</dbReference>
<gene>
    <name evidence="2" type="ORF">XA68_12069</name>
</gene>
<evidence type="ECO:0000313" key="3">
    <source>
        <dbReference type="Proteomes" id="UP000037136"/>
    </source>
</evidence>
<evidence type="ECO:0000313" key="2">
    <source>
        <dbReference type="EMBL" id="PFH59633.1"/>
    </source>
</evidence>
<dbReference type="SUPFAM" id="SSF54695">
    <property type="entry name" value="POZ domain"/>
    <property type="match status" value="1"/>
</dbReference>
<proteinExistence type="predicted"/>
<dbReference type="PANTHER" id="PTHR31758">
    <property type="entry name" value="BTB/POZ DOMAIN-CONTAINING PROTEIN YLR108C"/>
    <property type="match status" value="1"/>
</dbReference>
<sequence length="477" mass="52452">MASTSPSDGHGSTPAGMRPPPVEVKMLPHGRLFPLQIGSELFKLSGASLCSDAPSYFTQYFLRQLVAAEQSAEEAAIRILHVDRDPETFRDIALHLQGYPVSPRDGTHFVRLLTDAQFYSPVPKLTSQLFEGSIFVSIGHREFQLPRDLLTSATNSPNFFSLGSATIFNRADGLNGDKRSAVLVPPSAPKRSADTFAELLRLLKGYAVRIRDETHREELLRDARYFRFKGLEQQLIPHAISFNPIRRREEICLRLENVQKSGVSVAHEQQHGEGRTMVAWVNYARPYVDGRAAELVLEIGGDATRIHWGGPDGPRADFFRDTKARVGRLFEVVATKLNLPLTTQPLGLLMASGGASSQPATPGNTPLSEDLVRVHLSAESAVVLDGRPLVRPELDDDDDDDGGGGGGTNRARRKRRRVAPSTGFDEEVWFVRTGQWRLRIQGCRGGKSAVECVLVAVKLDAITSELGRNLARGFLGC</sequence>
<dbReference type="InterPro" id="IPR011333">
    <property type="entry name" value="SKP1/BTB/POZ_sf"/>
</dbReference>
<reference evidence="2 3" key="2">
    <citation type="journal article" date="2017" name="Sci. Rep.">
        <title>Ant-infecting Ophiocordyceps genomes reveal a high diversity of potential behavioral manipulation genes and a possible major role for enterotoxins.</title>
        <authorList>
            <person name="de Bekker C."/>
            <person name="Ohm R.A."/>
            <person name="Evans H.C."/>
            <person name="Brachmann A."/>
            <person name="Hughes D.P."/>
        </authorList>
    </citation>
    <scope>NUCLEOTIDE SEQUENCE [LARGE SCALE GENOMIC DNA]</scope>
    <source>
        <strain evidence="2 3">SC16a</strain>
    </source>
</reference>
<accession>A0A2A9PFG5</accession>
<reference evidence="2 3" key="1">
    <citation type="journal article" date="2015" name="BMC Genomics">
        <title>Gene expression during zombie ant biting behavior reflects the complexity underlying fungal parasitic behavioral manipulation.</title>
        <authorList>
            <person name="de Bekker C."/>
            <person name="Ohm R.A."/>
            <person name="Loreto R.G."/>
            <person name="Sebastian A."/>
            <person name="Albert I."/>
            <person name="Merrow M."/>
            <person name="Brachmann A."/>
            <person name="Hughes D.P."/>
        </authorList>
    </citation>
    <scope>NUCLEOTIDE SEQUENCE [LARGE SCALE GENOMIC DNA]</scope>
    <source>
        <strain evidence="2 3">SC16a</strain>
    </source>
</reference>
<protein>
    <recommendedName>
        <fullName evidence="4">Potassium channel tetramerisation-type BTB domain-containing protein</fullName>
    </recommendedName>
</protein>
<dbReference type="AlphaFoldDB" id="A0A2A9PFG5"/>
<dbReference type="OrthoDB" id="2414723at2759"/>
<feature type="region of interest" description="Disordered" evidence="1">
    <location>
        <begin position="1"/>
        <end position="22"/>
    </location>
</feature>
<dbReference type="EMBL" id="LAZP02000184">
    <property type="protein sequence ID" value="PFH59633.1"/>
    <property type="molecule type" value="Genomic_DNA"/>
</dbReference>
<evidence type="ECO:0008006" key="4">
    <source>
        <dbReference type="Google" id="ProtNLM"/>
    </source>
</evidence>
<keyword evidence="3" id="KW-1185">Reference proteome</keyword>
<dbReference type="STRING" id="268505.A0A2A9PFG5"/>